<dbReference type="EMBL" id="JAVHJO010000011">
    <property type="protein sequence ID" value="KAK6533700.1"/>
    <property type="molecule type" value="Genomic_DNA"/>
</dbReference>
<evidence type="ECO:0000313" key="2">
    <source>
        <dbReference type="Proteomes" id="UP001365542"/>
    </source>
</evidence>
<evidence type="ECO:0000313" key="1">
    <source>
        <dbReference type="EMBL" id="KAK6533700.1"/>
    </source>
</evidence>
<reference evidence="1 2" key="1">
    <citation type="submission" date="2019-10" db="EMBL/GenBank/DDBJ databases">
        <authorList>
            <person name="Palmer J.M."/>
        </authorList>
    </citation>
    <scope>NUCLEOTIDE SEQUENCE [LARGE SCALE GENOMIC DNA]</scope>
    <source>
        <strain evidence="1 2">TWF694</strain>
    </source>
</reference>
<protein>
    <submittedName>
        <fullName evidence="1">Uncharacterized protein</fullName>
    </submittedName>
</protein>
<organism evidence="1 2">
    <name type="scientific">Orbilia ellipsospora</name>
    <dbReference type="NCBI Taxonomy" id="2528407"/>
    <lineage>
        <taxon>Eukaryota</taxon>
        <taxon>Fungi</taxon>
        <taxon>Dikarya</taxon>
        <taxon>Ascomycota</taxon>
        <taxon>Pezizomycotina</taxon>
        <taxon>Orbiliomycetes</taxon>
        <taxon>Orbiliales</taxon>
        <taxon>Orbiliaceae</taxon>
        <taxon>Orbilia</taxon>
    </lineage>
</organism>
<dbReference type="AlphaFoldDB" id="A0AAV9X2N9"/>
<sequence>MSLHPTSAGNKYGWQSNNPYLSMVQGQSSGGIFAPAPPAASNPHSWAANNPFLPFVQGSAPASTSTVGLTTGAQLSSQSLQWSSTIGTPYRTGSPFVMSASQTPLLSNTSTPFGSLRGKFQGPPNYIHPSQIKRMAYQELPEEEPTHGCLCVIL</sequence>
<dbReference type="Proteomes" id="UP001365542">
    <property type="component" value="Unassembled WGS sequence"/>
</dbReference>
<comment type="caution">
    <text evidence="1">The sequence shown here is derived from an EMBL/GenBank/DDBJ whole genome shotgun (WGS) entry which is preliminary data.</text>
</comment>
<keyword evidence="2" id="KW-1185">Reference proteome</keyword>
<proteinExistence type="predicted"/>
<name>A0AAV9X2N9_9PEZI</name>
<accession>A0AAV9X2N9</accession>
<gene>
    <name evidence="1" type="ORF">TWF694_002632</name>
</gene>